<evidence type="ECO:0000313" key="2">
    <source>
        <dbReference type="EMBL" id="OAZ11221.1"/>
    </source>
</evidence>
<dbReference type="InterPro" id="IPR053136">
    <property type="entry name" value="UTP_pyrophosphatase-like"/>
</dbReference>
<dbReference type="PANTHER" id="PTHR30399">
    <property type="entry name" value="UNCHARACTERIZED PROTEIN YGJP"/>
    <property type="match status" value="1"/>
</dbReference>
<dbReference type="RefSeq" id="WP_063085888.1">
    <property type="nucleotide sequence ID" value="NZ_JPVZ01000002.1"/>
</dbReference>
<dbReference type="PANTHER" id="PTHR30399:SF1">
    <property type="entry name" value="UTP PYROPHOSPHATASE"/>
    <property type="match status" value="1"/>
</dbReference>
<dbReference type="AlphaFoldDB" id="A0A853L3F6"/>
<feature type="domain" description="YgjP-like metallopeptidase" evidence="1">
    <location>
        <begin position="32"/>
        <end position="227"/>
    </location>
</feature>
<name>A0A853L3F6_9PROT</name>
<organism evidence="2 3">
    <name type="scientific">Thalassospira tepidiphila MCCC 1A03514</name>
    <dbReference type="NCBI Taxonomy" id="1177930"/>
    <lineage>
        <taxon>Bacteria</taxon>
        <taxon>Pseudomonadati</taxon>
        <taxon>Pseudomonadota</taxon>
        <taxon>Alphaproteobacteria</taxon>
        <taxon>Rhodospirillales</taxon>
        <taxon>Thalassospiraceae</taxon>
        <taxon>Thalassospira</taxon>
    </lineage>
</organism>
<dbReference type="EMBL" id="JPVZ01000002">
    <property type="protein sequence ID" value="OAZ11221.1"/>
    <property type="molecule type" value="Genomic_DNA"/>
</dbReference>
<sequence length="239" mass="27016">MLKNTEETEIDMPKIGPLPVRLRPSARATRLKLRIDPAFDGVEIVVPNGVSRKMAISMLHQHGDWVAAHMQRLPERVQFMPGAWIPFMGHDHAIRAVPDAKRGVWVEAGVIWVSGQPEHTNRRVTDFLKKQAKLEIAPRAHAYAEQINKKVNRISLKDTRTRWGSCSSSGNLSFSWRLVLAPEDVLDYVVAHEVAHLQELNHSARFWAVVDDLYGPSKKQQHWLKKHGAALHRYGAGSA</sequence>
<dbReference type="Gene3D" id="3.30.2010.10">
    <property type="entry name" value="Metalloproteases ('zincins'), catalytic domain"/>
    <property type="match status" value="1"/>
</dbReference>
<dbReference type="CDD" id="cd07344">
    <property type="entry name" value="M48_yhfN_like"/>
    <property type="match status" value="1"/>
</dbReference>
<comment type="caution">
    <text evidence="2">The sequence shown here is derived from an EMBL/GenBank/DDBJ whole genome shotgun (WGS) entry which is preliminary data.</text>
</comment>
<evidence type="ECO:0000259" key="1">
    <source>
        <dbReference type="Pfam" id="PF01863"/>
    </source>
</evidence>
<reference evidence="2 3" key="1">
    <citation type="submission" date="2014-07" db="EMBL/GenBank/DDBJ databases">
        <title>Draft genome sequence of Thalassospira tepidiphila 1-1B.</title>
        <authorList>
            <person name="Lai Q."/>
            <person name="Shao Z."/>
        </authorList>
    </citation>
    <scope>NUCLEOTIDE SEQUENCE [LARGE SCALE GENOMIC DNA]</scope>
    <source>
        <strain evidence="2 3">MCCC 1A03514</strain>
    </source>
</reference>
<dbReference type="Pfam" id="PF01863">
    <property type="entry name" value="YgjP-like"/>
    <property type="match status" value="1"/>
</dbReference>
<proteinExistence type="predicted"/>
<gene>
    <name evidence="2" type="ORF">TH4_06750</name>
</gene>
<evidence type="ECO:0000313" key="3">
    <source>
        <dbReference type="Proteomes" id="UP000094009"/>
    </source>
</evidence>
<protein>
    <recommendedName>
        <fullName evidence="1">YgjP-like metallopeptidase domain-containing protein</fullName>
    </recommendedName>
</protein>
<dbReference type="InterPro" id="IPR002725">
    <property type="entry name" value="YgjP-like_metallopeptidase"/>
</dbReference>
<accession>A0A853L3F6</accession>
<dbReference type="Proteomes" id="UP000094009">
    <property type="component" value="Unassembled WGS sequence"/>
</dbReference>